<feature type="region of interest" description="Disordered" evidence="1">
    <location>
        <begin position="1"/>
        <end position="98"/>
    </location>
</feature>
<organism evidence="2 3">
    <name type="scientific">Desmophyllum pertusum</name>
    <dbReference type="NCBI Taxonomy" id="174260"/>
    <lineage>
        <taxon>Eukaryota</taxon>
        <taxon>Metazoa</taxon>
        <taxon>Cnidaria</taxon>
        <taxon>Anthozoa</taxon>
        <taxon>Hexacorallia</taxon>
        <taxon>Scleractinia</taxon>
        <taxon>Caryophylliina</taxon>
        <taxon>Caryophylliidae</taxon>
        <taxon>Desmophyllum</taxon>
    </lineage>
</organism>
<feature type="compositionally biased region" description="Basic and acidic residues" evidence="1">
    <location>
        <begin position="192"/>
        <end position="209"/>
    </location>
</feature>
<dbReference type="PANTHER" id="PTHR46270:SF2">
    <property type="entry name" value="TIR DOMAIN-CONTAINING PROTEIN"/>
    <property type="match status" value="1"/>
</dbReference>
<dbReference type="SUPFAM" id="SSF48371">
    <property type="entry name" value="ARM repeat"/>
    <property type="match status" value="1"/>
</dbReference>
<dbReference type="EMBL" id="MU826352">
    <property type="protein sequence ID" value="KAJ7380773.1"/>
    <property type="molecule type" value="Genomic_DNA"/>
</dbReference>
<dbReference type="PANTHER" id="PTHR46270">
    <property type="entry name" value="ARMADILLO-TYPE FOLD-RELATED"/>
    <property type="match status" value="1"/>
</dbReference>
<sequence>MGSGSSKGTTQVVAADSTRFNSVNNNDQAAKPSHSAESPESQNGDTGQSGRDAKNSKTQPFLKSSRPEPEQRSAEISTSSLHENNTETGDQKSSQQDSTVLLTSFSEKNPKMEPALKKVRDHYQALKDALDNGSLVTLTAVEHVKGVFGVYCDNHKPTKSVLADFAIALGFPKLAYDIIIDRRTNDQGLTTWDREIDKEQGTKTTKGEKTSGSTENQESKEDEDNIAKLKISQDLICFLFGVLVNFSDLHDPFCLACNEAGMVQLFVEMTKELQDSIPHNVKFVEPETQRLTEFTVRGKMLSRSLGILHNLSRRVPTRKTFVACQAVNLLIPLLKAEITFYSAKSLLILAYLIDEENNHLIMTDEGPIKFLTSLLKKAMGTAYHRYLGFAARELAEGLTQIAVNDNNKKTIVKCGAIPILVKMLQKAKDDDEKINACKHVVDFGF</sequence>
<dbReference type="OrthoDB" id="6145023at2759"/>
<feature type="compositionally biased region" description="Polar residues" evidence="1">
    <location>
        <begin position="1"/>
        <end position="28"/>
    </location>
</feature>
<keyword evidence="3" id="KW-1185">Reference proteome</keyword>
<protein>
    <submittedName>
        <fullName evidence="2">Uncharacterized protein</fullName>
    </submittedName>
</protein>
<reference evidence="2" key="1">
    <citation type="submission" date="2023-01" db="EMBL/GenBank/DDBJ databases">
        <title>Genome assembly of the deep-sea coral Lophelia pertusa.</title>
        <authorList>
            <person name="Herrera S."/>
            <person name="Cordes E."/>
        </authorList>
    </citation>
    <scope>NUCLEOTIDE SEQUENCE</scope>
    <source>
        <strain evidence="2">USNM1676648</strain>
        <tissue evidence="2">Polyp</tissue>
    </source>
</reference>
<dbReference type="InterPro" id="IPR000225">
    <property type="entry name" value="Armadillo"/>
</dbReference>
<proteinExistence type="predicted"/>
<feature type="compositionally biased region" description="Polar residues" evidence="1">
    <location>
        <begin position="35"/>
        <end position="49"/>
    </location>
</feature>
<feature type="region of interest" description="Disordered" evidence="1">
    <location>
        <begin position="191"/>
        <end position="223"/>
    </location>
</feature>
<feature type="compositionally biased region" description="Polar residues" evidence="1">
    <location>
        <begin position="74"/>
        <end position="98"/>
    </location>
</feature>
<dbReference type="Pfam" id="PF00514">
    <property type="entry name" value="Arm"/>
    <property type="match status" value="1"/>
</dbReference>
<evidence type="ECO:0000256" key="1">
    <source>
        <dbReference type="SAM" id="MobiDB-lite"/>
    </source>
</evidence>
<dbReference type="AlphaFoldDB" id="A0A9X0D031"/>
<accession>A0A9X0D031</accession>
<dbReference type="InterPro" id="IPR016024">
    <property type="entry name" value="ARM-type_fold"/>
</dbReference>
<dbReference type="InterPro" id="IPR011989">
    <property type="entry name" value="ARM-like"/>
</dbReference>
<dbReference type="Gene3D" id="1.25.10.10">
    <property type="entry name" value="Leucine-rich Repeat Variant"/>
    <property type="match status" value="1"/>
</dbReference>
<evidence type="ECO:0000313" key="2">
    <source>
        <dbReference type="EMBL" id="KAJ7380773.1"/>
    </source>
</evidence>
<name>A0A9X0D031_9CNID</name>
<comment type="caution">
    <text evidence="2">The sequence shown here is derived from an EMBL/GenBank/DDBJ whole genome shotgun (WGS) entry which is preliminary data.</text>
</comment>
<dbReference type="Proteomes" id="UP001163046">
    <property type="component" value="Unassembled WGS sequence"/>
</dbReference>
<evidence type="ECO:0000313" key="3">
    <source>
        <dbReference type="Proteomes" id="UP001163046"/>
    </source>
</evidence>
<gene>
    <name evidence="2" type="ORF">OS493_007151</name>
</gene>